<comment type="caution">
    <text evidence="1">The sequence shown here is derived from an EMBL/GenBank/DDBJ whole genome shotgun (WGS) entry which is preliminary data.</text>
</comment>
<organism evidence="1 2">
    <name type="scientific">Pyropia yezoensis</name>
    <name type="common">Susabi-nori</name>
    <name type="synonym">Porphyra yezoensis</name>
    <dbReference type="NCBI Taxonomy" id="2788"/>
    <lineage>
        <taxon>Eukaryota</taxon>
        <taxon>Rhodophyta</taxon>
        <taxon>Bangiophyceae</taxon>
        <taxon>Bangiales</taxon>
        <taxon>Bangiaceae</taxon>
        <taxon>Pyropia</taxon>
    </lineage>
</organism>
<reference evidence="1" key="1">
    <citation type="submission" date="2019-11" db="EMBL/GenBank/DDBJ databases">
        <title>Nori genome reveals adaptations in red seaweeds to the harsh intertidal environment.</title>
        <authorList>
            <person name="Wang D."/>
            <person name="Mao Y."/>
        </authorList>
    </citation>
    <scope>NUCLEOTIDE SEQUENCE</scope>
    <source>
        <tissue evidence="1">Gametophyte</tissue>
    </source>
</reference>
<gene>
    <name evidence="1" type="ORF">I4F81_012224</name>
</gene>
<dbReference type="EMBL" id="CM020620">
    <property type="protein sequence ID" value="KAK1869758.1"/>
    <property type="molecule type" value="Genomic_DNA"/>
</dbReference>
<protein>
    <submittedName>
        <fullName evidence="1">Uncharacterized protein</fullName>
    </submittedName>
</protein>
<evidence type="ECO:0000313" key="1">
    <source>
        <dbReference type="EMBL" id="KAK1869758.1"/>
    </source>
</evidence>
<keyword evidence="2" id="KW-1185">Reference proteome</keyword>
<dbReference type="Proteomes" id="UP000798662">
    <property type="component" value="Chromosome 3"/>
</dbReference>
<name>A0ACC3CIR7_PYRYE</name>
<accession>A0ACC3CIR7</accession>
<proteinExistence type="predicted"/>
<evidence type="ECO:0000313" key="2">
    <source>
        <dbReference type="Proteomes" id="UP000798662"/>
    </source>
</evidence>
<sequence>MIPSVVNPLYRALIADPQSPPLALIPACPPPPCAMSQRRLCGCWRCMDDGARGPALVSRSTFFVHVGRKRPFAARASGDESAVDRERTGDGIRGAETREQPVVEAGLPAVGGAAGDVGGADGEWEDDDGGEADEDDGPWAGGGVLDLGGGGAEEPDYEEESELLDISENGSVADEKDRDILDLPPAPATSDDQRNQVLLPVEQFRHVLHDLVFYAVSVQHHLSRETVGDILRLQCHSLKYRSPYRQQKLAGAAVDLREKLIDACPGGCGAFTAGRSTLNACDICK</sequence>